<accession>A0A444JEM6</accession>
<reference evidence="1 2" key="1">
    <citation type="submission" date="2017-01" db="EMBL/GenBank/DDBJ databases">
        <title>The cable genome- insights into the physiology and evolution of filamentous bacteria capable of sulfide oxidation via long distance electron transfer.</title>
        <authorList>
            <person name="Schreiber L."/>
            <person name="Bjerg J.T."/>
            <person name="Boggild A."/>
            <person name="Van De Vossenberg J."/>
            <person name="Meysman F."/>
            <person name="Nielsen L.P."/>
            <person name="Schramm A."/>
            <person name="Kjeldsen K.U."/>
        </authorList>
    </citation>
    <scope>NUCLEOTIDE SEQUENCE [LARGE SCALE GENOMIC DNA]</scope>
    <source>
        <strain evidence="1">A5</strain>
    </source>
</reference>
<gene>
    <name evidence="1" type="ORF">VU01_11171</name>
</gene>
<keyword evidence="2" id="KW-1185">Reference proteome</keyword>
<evidence type="ECO:0000313" key="2">
    <source>
        <dbReference type="Proteomes" id="UP000288892"/>
    </source>
</evidence>
<proteinExistence type="predicted"/>
<dbReference type="Proteomes" id="UP000288892">
    <property type="component" value="Unassembled WGS sequence"/>
</dbReference>
<evidence type="ECO:0000313" key="1">
    <source>
        <dbReference type="EMBL" id="RWX51549.1"/>
    </source>
</evidence>
<organism evidence="1 2">
    <name type="scientific">Candidatus Electrothrix marina</name>
    <dbReference type="NCBI Taxonomy" id="1859130"/>
    <lineage>
        <taxon>Bacteria</taxon>
        <taxon>Pseudomonadati</taxon>
        <taxon>Thermodesulfobacteriota</taxon>
        <taxon>Desulfobulbia</taxon>
        <taxon>Desulfobulbales</taxon>
        <taxon>Desulfobulbaceae</taxon>
        <taxon>Candidatus Electrothrix</taxon>
    </lineage>
</organism>
<sequence>MKLADTDSKLGRKLETWVVSEKKEKKKPRLKRRLEKWLTDEEKKEQFYVVEEKTGMQRKILMATSQRAILFENNLFGKLKDTSDKVWNQFISVHLTEGVLSSSLELCFFRYHDSNNHLEAVDWTLSGLDKAKAWEFYAYLKDREMSLKERRRSKQAVPLAAKN</sequence>
<comment type="caution">
    <text evidence="1">The sequence shown here is derived from an EMBL/GenBank/DDBJ whole genome shotgun (WGS) entry which is preliminary data.</text>
</comment>
<dbReference type="EMBL" id="MTKS01000117">
    <property type="protein sequence ID" value="RWX51549.1"/>
    <property type="molecule type" value="Genomic_DNA"/>
</dbReference>
<protein>
    <submittedName>
        <fullName evidence="1">Uncharacterized protein</fullName>
    </submittedName>
</protein>
<dbReference type="AlphaFoldDB" id="A0A444JEM6"/>
<name>A0A444JEM6_9BACT</name>